<evidence type="ECO:0000259" key="4">
    <source>
        <dbReference type="PROSITE" id="PS50405"/>
    </source>
</evidence>
<dbReference type="CDD" id="cd00299">
    <property type="entry name" value="GST_C_family"/>
    <property type="match status" value="1"/>
</dbReference>
<dbReference type="PROSITE" id="PS50405">
    <property type="entry name" value="GST_CTER"/>
    <property type="match status" value="1"/>
</dbReference>
<evidence type="ECO:0000313" key="5">
    <source>
        <dbReference type="EMBL" id="KAH6685220.1"/>
    </source>
</evidence>
<dbReference type="GO" id="GO:0005737">
    <property type="term" value="C:cytoplasm"/>
    <property type="evidence" value="ECO:0007669"/>
    <property type="project" value="TreeGrafter"/>
</dbReference>
<dbReference type="InterPro" id="IPR010987">
    <property type="entry name" value="Glutathione-S-Trfase_C-like"/>
</dbReference>
<feature type="region of interest" description="Disordered" evidence="2">
    <location>
        <begin position="358"/>
        <end position="377"/>
    </location>
</feature>
<evidence type="ECO:0000256" key="2">
    <source>
        <dbReference type="SAM" id="MobiDB-lite"/>
    </source>
</evidence>
<dbReference type="PANTHER" id="PTHR43968:SF6">
    <property type="entry name" value="GLUTATHIONE S-TRANSFERASE OMEGA"/>
    <property type="match status" value="1"/>
</dbReference>
<sequence>MQAVHSPSGQDQQQQQAASAPAPHFHQQQTGRPPQAGMANHMSSQLGMFPGGMGHVHVPNAFQDPALAAATPAFSVNLPDASRQAQSHHHVVDPSLELASHRDSGGMGPGQGPHVAFAPMAGGPMQGMPEPPHFMVPGNEQPEAQDGPDSHAAAPRRLVVDPPNLQEWRQRLFDADEIIILTNDQFETYFPHVDNVYSHRSTQRYKRKPFVSHYYDCRLKGRPPGTPKSDDPNKKKRKRTARELNQCDVKIKITEYSSGATLQDLDDDTFRPIAAPDDVLTPSTERRFRVVPAIHSGAFGAADEPANGVGRDGQKFWTVQRINGHATGSGVAGPHKHDLARSDQVKKNSIMRMLAKQEAEAKKNQAPRKASAAAATTVRKHAKESDTKLYAACFCPFSQRVWIALEAKKLPYQYIETDPSKRPMSAQLLEANPKGTVPAIREGDWACSESGVILEYLEDVDRSNPLFPSDPRLRANCRQWIYHIDTTIVPAFYQLLRSPDARNWAEPSKQLQQALRDWISAADEEGPFFLGDTLSMVDVHLAPFALRFPRMLESQRSWSWTNTSDPDPERQRWDKWLEAIEENPAVKATTSAKELYVQTLDVVAADTTPGTALPQTIPML</sequence>
<dbReference type="OrthoDB" id="4951845at2759"/>
<dbReference type="InterPro" id="IPR040079">
    <property type="entry name" value="Glutathione_S-Trfase"/>
</dbReference>
<dbReference type="InterPro" id="IPR050983">
    <property type="entry name" value="GST_Omega/HSP26"/>
</dbReference>
<dbReference type="CDD" id="cd00570">
    <property type="entry name" value="GST_N_family"/>
    <property type="match status" value="1"/>
</dbReference>
<feature type="compositionally biased region" description="Low complexity" evidence="2">
    <location>
        <begin position="1"/>
        <end position="29"/>
    </location>
</feature>
<feature type="compositionally biased region" description="Low complexity" evidence="2">
    <location>
        <begin position="367"/>
        <end position="377"/>
    </location>
</feature>
<dbReference type="PROSITE" id="PS51354">
    <property type="entry name" value="GLUTAREDOXIN_2"/>
    <property type="match status" value="1"/>
</dbReference>
<evidence type="ECO:0008006" key="7">
    <source>
        <dbReference type="Google" id="ProtNLM"/>
    </source>
</evidence>
<dbReference type="SFLD" id="SFLDS00019">
    <property type="entry name" value="Glutathione_Transferase_(cytos"/>
    <property type="match status" value="1"/>
</dbReference>
<feature type="region of interest" description="Disordered" evidence="2">
    <location>
        <begin position="99"/>
        <end position="154"/>
    </location>
</feature>
<dbReference type="SFLD" id="SFLDG00358">
    <property type="entry name" value="Main_(cytGST)"/>
    <property type="match status" value="1"/>
</dbReference>
<dbReference type="SUPFAM" id="SSF47616">
    <property type="entry name" value="GST C-terminal domain-like"/>
    <property type="match status" value="1"/>
</dbReference>
<gene>
    <name evidence="5" type="ORF">F5X68DRAFT_18188</name>
</gene>
<dbReference type="InterPro" id="IPR036249">
    <property type="entry name" value="Thioredoxin-like_sf"/>
</dbReference>
<dbReference type="AlphaFoldDB" id="A0A9P9AB54"/>
<feature type="domain" description="GST N-terminal" evidence="3">
    <location>
        <begin position="385"/>
        <end position="465"/>
    </location>
</feature>
<proteinExistence type="inferred from homology"/>
<name>A0A9P9AB54_9PEZI</name>
<evidence type="ECO:0000313" key="6">
    <source>
        <dbReference type="Proteomes" id="UP000770015"/>
    </source>
</evidence>
<dbReference type="SUPFAM" id="SSF52833">
    <property type="entry name" value="Thioredoxin-like"/>
    <property type="match status" value="1"/>
</dbReference>
<organism evidence="5 6">
    <name type="scientific">Plectosphaerella plurivora</name>
    <dbReference type="NCBI Taxonomy" id="936078"/>
    <lineage>
        <taxon>Eukaryota</taxon>
        <taxon>Fungi</taxon>
        <taxon>Dikarya</taxon>
        <taxon>Ascomycota</taxon>
        <taxon>Pezizomycotina</taxon>
        <taxon>Sordariomycetes</taxon>
        <taxon>Hypocreomycetidae</taxon>
        <taxon>Glomerellales</taxon>
        <taxon>Plectosphaerellaceae</taxon>
        <taxon>Plectosphaerella</taxon>
    </lineage>
</organism>
<comment type="similarity">
    <text evidence="1">Belongs to the GST superfamily.</text>
</comment>
<feature type="region of interest" description="Disordered" evidence="2">
    <location>
        <begin position="1"/>
        <end position="46"/>
    </location>
</feature>
<feature type="region of interest" description="Disordered" evidence="2">
    <location>
        <begin position="216"/>
        <end position="243"/>
    </location>
</feature>
<dbReference type="InterPro" id="IPR036282">
    <property type="entry name" value="Glutathione-S-Trfase_C_sf"/>
</dbReference>
<dbReference type="Gene3D" id="1.20.1050.10">
    <property type="match status" value="1"/>
</dbReference>
<dbReference type="EMBL" id="JAGSXJ010000015">
    <property type="protein sequence ID" value="KAH6685220.1"/>
    <property type="molecule type" value="Genomic_DNA"/>
</dbReference>
<dbReference type="Pfam" id="PF13417">
    <property type="entry name" value="GST_N_3"/>
    <property type="match status" value="1"/>
</dbReference>
<dbReference type="PANTHER" id="PTHR43968">
    <property type="match status" value="1"/>
</dbReference>
<accession>A0A9P9AB54</accession>
<reference evidence="5" key="1">
    <citation type="journal article" date="2021" name="Nat. Commun.">
        <title>Genetic determinants of endophytism in the Arabidopsis root mycobiome.</title>
        <authorList>
            <person name="Mesny F."/>
            <person name="Miyauchi S."/>
            <person name="Thiergart T."/>
            <person name="Pickel B."/>
            <person name="Atanasova L."/>
            <person name="Karlsson M."/>
            <person name="Huettel B."/>
            <person name="Barry K.W."/>
            <person name="Haridas S."/>
            <person name="Chen C."/>
            <person name="Bauer D."/>
            <person name="Andreopoulos W."/>
            <person name="Pangilinan J."/>
            <person name="LaButti K."/>
            <person name="Riley R."/>
            <person name="Lipzen A."/>
            <person name="Clum A."/>
            <person name="Drula E."/>
            <person name="Henrissat B."/>
            <person name="Kohler A."/>
            <person name="Grigoriev I.V."/>
            <person name="Martin F.M."/>
            <person name="Hacquard S."/>
        </authorList>
    </citation>
    <scope>NUCLEOTIDE SEQUENCE</scope>
    <source>
        <strain evidence="5">MPI-SDFR-AT-0117</strain>
    </source>
</reference>
<keyword evidence="6" id="KW-1185">Reference proteome</keyword>
<dbReference type="Gene3D" id="3.40.30.10">
    <property type="entry name" value="Glutaredoxin"/>
    <property type="match status" value="1"/>
</dbReference>
<evidence type="ECO:0000259" key="3">
    <source>
        <dbReference type="PROSITE" id="PS50404"/>
    </source>
</evidence>
<comment type="caution">
    <text evidence="5">The sequence shown here is derived from an EMBL/GenBank/DDBJ whole genome shotgun (WGS) entry which is preliminary data.</text>
</comment>
<dbReference type="Proteomes" id="UP000770015">
    <property type="component" value="Unassembled WGS sequence"/>
</dbReference>
<dbReference type="PROSITE" id="PS50404">
    <property type="entry name" value="GST_NTER"/>
    <property type="match status" value="1"/>
</dbReference>
<protein>
    <recommendedName>
        <fullName evidence="7">Glutathione S-transferase</fullName>
    </recommendedName>
</protein>
<dbReference type="InterPro" id="IPR004045">
    <property type="entry name" value="Glutathione_S-Trfase_N"/>
</dbReference>
<feature type="domain" description="GST C-terminal" evidence="4">
    <location>
        <begin position="470"/>
        <end position="599"/>
    </location>
</feature>
<evidence type="ECO:0000256" key="1">
    <source>
        <dbReference type="ARBA" id="ARBA00007409"/>
    </source>
</evidence>